<name>A0A9E7PQ62_9EURY</name>
<keyword evidence="2" id="KW-1185">Reference proteome</keyword>
<sequence>MMTNQNYQHLKAELSTLNKMLIQLPRSSVIERLSLESRKDDIEASLASFESQFYNPAQFSITFRGAPVINSHGVQADFGGNAIRLFTDAVAAVGASQTDTLGSRGMLPNREEYKMLITGTTRGSFGFVIEEVSQNPKLNNEPSPVELAISTTMAIFKASTGTDEELNEALSEADPRAIKTIREFLKTLADQDAICTLKSKGDAFGFTDVGQIRQSESRLSEDNIRQEEITLKGHFIGYLPKKRIFEFFEDNSEEIISGRVDSVIEKADLINQNLNMPATIQLLERRVGESKNRTYTLTDYDTS</sequence>
<dbReference type="AlphaFoldDB" id="A0A9E7PQ62"/>
<dbReference type="Proteomes" id="UP001060368">
    <property type="component" value="Chromosome"/>
</dbReference>
<evidence type="ECO:0000313" key="1">
    <source>
        <dbReference type="EMBL" id="UUX92966.1"/>
    </source>
</evidence>
<dbReference type="EMBL" id="CP096115">
    <property type="protein sequence ID" value="UUX92966.1"/>
    <property type="molecule type" value="Genomic_DNA"/>
</dbReference>
<evidence type="ECO:0000313" key="2">
    <source>
        <dbReference type="Proteomes" id="UP001060368"/>
    </source>
</evidence>
<dbReference type="RefSeq" id="WP_257743109.1">
    <property type="nucleotide sequence ID" value="NZ_CP096115.1"/>
</dbReference>
<reference evidence="1" key="1">
    <citation type="submission" date="2022-04" db="EMBL/GenBank/DDBJ databases">
        <title>Complete genome of Methanoplanus endosymbiosus DSM 3599.</title>
        <authorList>
            <person name="Chen S.-C."/>
            <person name="You Y.-T."/>
            <person name="Zhou Y.-Z."/>
            <person name="Lai M.-C."/>
        </authorList>
    </citation>
    <scope>NUCLEOTIDE SEQUENCE</scope>
    <source>
        <strain evidence="1">DSM 3599</strain>
    </source>
</reference>
<dbReference type="KEGG" id="mend:L6E24_02240"/>
<organism evidence="1 2">
    <name type="scientific">Methanoplanus endosymbiosus</name>
    <dbReference type="NCBI Taxonomy" id="33865"/>
    <lineage>
        <taxon>Archaea</taxon>
        <taxon>Methanobacteriati</taxon>
        <taxon>Methanobacteriota</taxon>
        <taxon>Stenosarchaea group</taxon>
        <taxon>Methanomicrobia</taxon>
        <taxon>Methanomicrobiales</taxon>
        <taxon>Methanomicrobiaceae</taxon>
        <taxon>Methanoplanus</taxon>
    </lineage>
</organism>
<protein>
    <submittedName>
        <fullName evidence="1">Uncharacterized protein</fullName>
    </submittedName>
</protein>
<accession>A0A9E7PQ62</accession>
<proteinExistence type="predicted"/>
<gene>
    <name evidence="1" type="ORF">L6E24_02240</name>
</gene>
<dbReference type="GeneID" id="74306477"/>